<keyword evidence="3" id="KW-1185">Reference proteome</keyword>
<evidence type="ECO:0000313" key="3">
    <source>
        <dbReference type="Proteomes" id="UP000250125"/>
    </source>
</evidence>
<feature type="transmembrane region" description="Helical" evidence="1">
    <location>
        <begin position="191"/>
        <end position="210"/>
    </location>
</feature>
<keyword evidence="1" id="KW-1133">Transmembrane helix</keyword>
<dbReference type="Proteomes" id="UP000250125">
    <property type="component" value="Chromosome"/>
</dbReference>
<gene>
    <name evidence="2" type="ORF">A3L11_01835</name>
</gene>
<dbReference type="KEGG" id="tsl:A3L11_01835"/>
<feature type="transmembrane region" description="Helical" evidence="1">
    <location>
        <begin position="101"/>
        <end position="127"/>
    </location>
</feature>
<organism evidence="2 3">
    <name type="scientific">Thermococcus siculi</name>
    <dbReference type="NCBI Taxonomy" id="72803"/>
    <lineage>
        <taxon>Archaea</taxon>
        <taxon>Methanobacteriati</taxon>
        <taxon>Methanobacteriota</taxon>
        <taxon>Thermococci</taxon>
        <taxon>Thermococcales</taxon>
        <taxon>Thermococcaceae</taxon>
        <taxon>Thermococcus</taxon>
    </lineage>
</organism>
<dbReference type="GeneID" id="33316939"/>
<evidence type="ECO:0000313" key="2">
    <source>
        <dbReference type="EMBL" id="ASJ08032.1"/>
    </source>
</evidence>
<proteinExistence type="predicted"/>
<feature type="transmembrane region" description="Helical" evidence="1">
    <location>
        <begin position="7"/>
        <end position="27"/>
    </location>
</feature>
<reference evidence="2 3" key="1">
    <citation type="submission" date="2016-04" db="EMBL/GenBank/DDBJ databases">
        <title>Complete genome sequence of Thermococcus siculi type strain RG-20.</title>
        <authorList>
            <person name="Oger P.M."/>
        </authorList>
    </citation>
    <scope>NUCLEOTIDE SEQUENCE [LARGE SCALE GENOMIC DNA]</scope>
    <source>
        <strain evidence="2 3">RG-20</strain>
    </source>
</reference>
<accession>A0A2Z2MHY4</accession>
<feature type="transmembrane region" description="Helical" evidence="1">
    <location>
        <begin position="133"/>
        <end position="156"/>
    </location>
</feature>
<evidence type="ECO:0000256" key="1">
    <source>
        <dbReference type="SAM" id="Phobius"/>
    </source>
</evidence>
<keyword evidence="1" id="KW-0472">Membrane</keyword>
<feature type="transmembrane region" description="Helical" evidence="1">
    <location>
        <begin position="47"/>
        <end position="80"/>
    </location>
</feature>
<sequence>MPTPERVIDYYFSIIAVLGTLVVFLSVKYTLRRWRSFPETGWKVRALSMGILGLVLASLVELPAMLLRAWVALAFVAGLAEESVKLIPLKFFENLDGWARWKLVVGTGLFLGLIEGIFYTAGIFVLGQPAYLVVVRLVLIGLHTIWAAVSVGFLLGETGVKRFYGLAFSVIAHALYDLPSLAAIQGYSGDTVAYLAGLSTVFLLVTPLMAKKATEVASALFSPQDEANAPAMSTPEEKF</sequence>
<dbReference type="RefSeq" id="WP_088855275.1">
    <property type="nucleotide sequence ID" value="NZ_CP015103.1"/>
</dbReference>
<keyword evidence="1" id="KW-0812">Transmembrane</keyword>
<protein>
    <submittedName>
        <fullName evidence="2">Uncharacterized protein</fullName>
    </submittedName>
</protein>
<dbReference type="EMBL" id="CP015103">
    <property type="protein sequence ID" value="ASJ08032.1"/>
    <property type="molecule type" value="Genomic_DNA"/>
</dbReference>
<dbReference type="AlphaFoldDB" id="A0A2Z2MHY4"/>
<name>A0A2Z2MHY4_9EURY</name>
<dbReference type="OrthoDB" id="102096at2157"/>